<dbReference type="InterPro" id="IPR015424">
    <property type="entry name" value="PyrdxlP-dep_Trfase"/>
</dbReference>
<dbReference type="Pfam" id="PF00266">
    <property type="entry name" value="Aminotran_5"/>
    <property type="match status" value="1"/>
</dbReference>
<dbReference type="SUPFAM" id="SSF53383">
    <property type="entry name" value="PLP-dependent transferases"/>
    <property type="match status" value="1"/>
</dbReference>
<dbReference type="InterPro" id="IPR015421">
    <property type="entry name" value="PyrdxlP-dep_Trfase_major"/>
</dbReference>
<evidence type="ECO:0000256" key="1">
    <source>
        <dbReference type="ARBA" id="ARBA00022898"/>
    </source>
</evidence>
<feature type="domain" description="Aminotransferase class V" evidence="2">
    <location>
        <begin position="49"/>
        <end position="389"/>
    </location>
</feature>
<keyword evidence="3" id="KW-0808">Transferase</keyword>
<keyword evidence="4" id="KW-1185">Reference proteome</keyword>
<name>A0ABT9DZP7_9PROT</name>
<comment type="caution">
    <text evidence="3">The sequence shown here is derived from an EMBL/GenBank/DDBJ whole genome shotgun (WGS) entry which is preliminary data.</text>
</comment>
<keyword evidence="3" id="KW-0032">Aminotransferase</keyword>
<dbReference type="InterPro" id="IPR000192">
    <property type="entry name" value="Aminotrans_V_dom"/>
</dbReference>
<dbReference type="PANTHER" id="PTHR43092:SF2">
    <property type="entry name" value="HERCYNYLCYSTEINE SULFOXIDE LYASE"/>
    <property type="match status" value="1"/>
</dbReference>
<keyword evidence="1" id="KW-0663">Pyridoxal phosphate</keyword>
<dbReference type="Gene3D" id="3.90.1150.10">
    <property type="entry name" value="Aspartate Aminotransferase, domain 1"/>
    <property type="match status" value="1"/>
</dbReference>
<dbReference type="Proteomes" id="UP001243009">
    <property type="component" value="Unassembled WGS sequence"/>
</dbReference>
<dbReference type="RefSeq" id="WP_305104236.1">
    <property type="nucleotide sequence ID" value="NZ_JAUTWS010000011.1"/>
</dbReference>
<evidence type="ECO:0000259" key="2">
    <source>
        <dbReference type="Pfam" id="PF00266"/>
    </source>
</evidence>
<dbReference type="Gene3D" id="3.40.640.10">
    <property type="entry name" value="Type I PLP-dependent aspartate aminotransferase-like (Major domain)"/>
    <property type="match status" value="1"/>
</dbReference>
<dbReference type="EMBL" id="JAUTWS010000011">
    <property type="protein sequence ID" value="MDO9709371.1"/>
    <property type="molecule type" value="Genomic_DNA"/>
</dbReference>
<dbReference type="PANTHER" id="PTHR43092">
    <property type="entry name" value="L-CYSTEINE DESULFHYDRASE"/>
    <property type="match status" value="1"/>
</dbReference>
<organism evidence="3 4">
    <name type="scientific">Paracraurococcus lichenis</name>
    <dbReference type="NCBI Taxonomy" id="3064888"/>
    <lineage>
        <taxon>Bacteria</taxon>
        <taxon>Pseudomonadati</taxon>
        <taxon>Pseudomonadota</taxon>
        <taxon>Alphaproteobacteria</taxon>
        <taxon>Acetobacterales</taxon>
        <taxon>Roseomonadaceae</taxon>
        <taxon>Paracraurococcus</taxon>
    </lineage>
</organism>
<evidence type="ECO:0000313" key="3">
    <source>
        <dbReference type="EMBL" id="MDO9709371.1"/>
    </source>
</evidence>
<dbReference type="GO" id="GO:0008483">
    <property type="term" value="F:transaminase activity"/>
    <property type="evidence" value="ECO:0007669"/>
    <property type="project" value="UniProtKB-KW"/>
</dbReference>
<sequence>MPGILPWTGLAVRAPAGSAAGMDDIAAEFLLDPGFNTVNHGSFGAAPRSVLAAQDAWRARLEAQPSRFMVEVLTPALRAAAAGLAGFLGGDPEGLGFVDNTTAACNAVLRSLAFAPGEEILLLGHAYGAVRKTAEHIAAGAGARVVEAPLPFPRPEPEAVVQALARAITPRTRLAVLDHITSPSALVLPIEAMVAACRDRGVPVLVDGAHGPGQVPLALGALGADWYAGNCHKWLMAPKGCAFLWTAPQRRAGTHAPILSHGLGEGYLAEFDWTGTRDPSAWLAVTEAIAFLERLGGAALMDRNRALAREAGARLAARLGTEVGARPEMAGSMALVRLPLPGPADRAAAVALRARLLAAGTDAPVTAIDGRFWLRLSAAAYNRPQDYDRLGDLLGAIL</sequence>
<evidence type="ECO:0000313" key="4">
    <source>
        <dbReference type="Proteomes" id="UP001243009"/>
    </source>
</evidence>
<protein>
    <submittedName>
        <fullName evidence="3">Aminotransferase class V-fold PLP-dependent enzyme</fullName>
    </submittedName>
</protein>
<accession>A0ABT9DZP7</accession>
<dbReference type="InterPro" id="IPR015422">
    <property type="entry name" value="PyrdxlP-dep_Trfase_small"/>
</dbReference>
<reference evidence="3 4" key="1">
    <citation type="submission" date="2023-08" db="EMBL/GenBank/DDBJ databases">
        <title>The draft genome sequence of Paracraurococcus sp. LOR1-02.</title>
        <authorList>
            <person name="Kingkaew E."/>
            <person name="Tanasupawat S."/>
        </authorList>
    </citation>
    <scope>NUCLEOTIDE SEQUENCE [LARGE SCALE GENOMIC DNA]</scope>
    <source>
        <strain evidence="3 4">LOR1-02</strain>
    </source>
</reference>
<gene>
    <name evidence="3" type="ORF">Q7A36_13545</name>
</gene>
<proteinExistence type="predicted"/>